<sequence>MNSISLETFDEGLQAHALLGDLHTATQQEDTQPELLRRFQDRDVVVTDHAVRKAELDELAAALTDGEQACISDLAASLETEVAREASWALTKAETAAFVTVRFSQLFKSMSTSPLSELFISGRKPLSVIALRPLKLMFSS</sequence>
<dbReference type="EMBL" id="BT069522">
    <property type="protein sequence ID" value="ACN36419.1"/>
    <property type="molecule type" value="mRNA"/>
</dbReference>
<organism evidence="1">
    <name type="scientific">Zea mays</name>
    <name type="common">Maize</name>
    <dbReference type="NCBI Taxonomy" id="4577"/>
    <lineage>
        <taxon>Eukaryota</taxon>
        <taxon>Viridiplantae</taxon>
        <taxon>Streptophyta</taxon>
        <taxon>Embryophyta</taxon>
        <taxon>Tracheophyta</taxon>
        <taxon>Spermatophyta</taxon>
        <taxon>Magnoliopsida</taxon>
        <taxon>Liliopsida</taxon>
        <taxon>Poales</taxon>
        <taxon>Poaceae</taxon>
        <taxon>PACMAD clade</taxon>
        <taxon>Panicoideae</taxon>
        <taxon>Andropogonodae</taxon>
        <taxon>Andropogoneae</taxon>
        <taxon>Tripsacinae</taxon>
        <taxon>Zea</taxon>
    </lineage>
</organism>
<reference evidence="1" key="1">
    <citation type="journal article" date="2009" name="PLoS Genet.">
        <title>Sequencing, mapping, and analysis of 27,455 maize full-length cDNAs.</title>
        <authorList>
            <person name="Soderlund C."/>
            <person name="Descour A."/>
            <person name="Kudrna D."/>
            <person name="Bomhoff M."/>
            <person name="Boyd L."/>
            <person name="Currie J."/>
            <person name="Angelova A."/>
            <person name="Collura K."/>
            <person name="Wissotski M."/>
            <person name="Ashley E."/>
            <person name="Morrow D."/>
            <person name="Fernandes J."/>
            <person name="Walbot V."/>
            <person name="Yu Y."/>
        </authorList>
    </citation>
    <scope>NUCLEOTIDE SEQUENCE</scope>
    <source>
        <strain evidence="1">B73</strain>
    </source>
</reference>
<evidence type="ECO:0000313" key="1">
    <source>
        <dbReference type="EMBL" id="ACN36419.1"/>
    </source>
</evidence>
<reference evidence="1" key="2">
    <citation type="submission" date="2012-06" db="EMBL/GenBank/DDBJ databases">
        <authorList>
            <person name="Yu Y."/>
            <person name="Currie J."/>
            <person name="Lomeli R."/>
            <person name="Angelova A."/>
            <person name="Collura K."/>
            <person name="Wissotski M."/>
            <person name="Campos D."/>
            <person name="Kudrna D."/>
            <person name="Golser W."/>
            <person name="Ashely E."/>
            <person name="Descour A."/>
            <person name="Fernandes J."/>
            <person name="Soderlund C."/>
            <person name="Walbot V."/>
        </authorList>
    </citation>
    <scope>NUCLEOTIDE SEQUENCE</scope>
    <source>
        <strain evidence="1">B73</strain>
    </source>
</reference>
<name>C0PMK3_MAIZE</name>
<protein>
    <submittedName>
        <fullName evidence="1">Uncharacterized protein</fullName>
    </submittedName>
</protein>
<proteinExistence type="evidence at transcript level"/>
<dbReference type="AlphaFoldDB" id="C0PMK3"/>
<accession>C0PMK3</accession>